<evidence type="ECO:0000313" key="2">
    <source>
        <dbReference type="Proteomes" id="UP001482620"/>
    </source>
</evidence>
<reference evidence="1 2" key="1">
    <citation type="submission" date="2021-06" db="EMBL/GenBank/DDBJ databases">
        <authorList>
            <person name="Palmer J.M."/>
        </authorList>
    </citation>
    <scope>NUCLEOTIDE SEQUENCE [LARGE SCALE GENOMIC DNA]</scope>
    <source>
        <strain evidence="2">if_2019</strain>
        <tissue evidence="1">Muscle</tissue>
    </source>
</reference>
<dbReference type="Proteomes" id="UP001482620">
    <property type="component" value="Unassembled WGS sequence"/>
</dbReference>
<proteinExistence type="predicted"/>
<gene>
    <name evidence="1" type="ORF">ILYODFUR_020070</name>
</gene>
<protein>
    <submittedName>
        <fullName evidence="1">Uncharacterized protein</fullName>
    </submittedName>
</protein>
<dbReference type="EMBL" id="JAHRIQ010036800">
    <property type="protein sequence ID" value="MEQ2233259.1"/>
    <property type="molecule type" value="Genomic_DNA"/>
</dbReference>
<keyword evidence="2" id="KW-1185">Reference proteome</keyword>
<accession>A0ABV0TKB8</accession>
<name>A0ABV0TKB8_9TELE</name>
<sequence length="108" mass="12274">MLTGGGSNAVTEAVTLHYFPEAKRIRVSRIRAVYNVTLDLYCICSGPVRCEARRSSKNHTIKAHDKCGSKSKITPSVEVKPIKLLHFSFYACRYFLCRLLLNLVHLKY</sequence>
<organism evidence="1 2">
    <name type="scientific">Ilyodon furcidens</name>
    <name type="common">goldbreast splitfin</name>
    <dbReference type="NCBI Taxonomy" id="33524"/>
    <lineage>
        <taxon>Eukaryota</taxon>
        <taxon>Metazoa</taxon>
        <taxon>Chordata</taxon>
        <taxon>Craniata</taxon>
        <taxon>Vertebrata</taxon>
        <taxon>Euteleostomi</taxon>
        <taxon>Actinopterygii</taxon>
        <taxon>Neopterygii</taxon>
        <taxon>Teleostei</taxon>
        <taxon>Neoteleostei</taxon>
        <taxon>Acanthomorphata</taxon>
        <taxon>Ovalentaria</taxon>
        <taxon>Atherinomorphae</taxon>
        <taxon>Cyprinodontiformes</taxon>
        <taxon>Goodeidae</taxon>
        <taxon>Ilyodon</taxon>
    </lineage>
</organism>
<comment type="caution">
    <text evidence="1">The sequence shown here is derived from an EMBL/GenBank/DDBJ whole genome shotgun (WGS) entry which is preliminary data.</text>
</comment>
<evidence type="ECO:0000313" key="1">
    <source>
        <dbReference type="EMBL" id="MEQ2233259.1"/>
    </source>
</evidence>